<comment type="similarity">
    <text evidence="1">Belongs to the peptidase M24 family. SPT16 subfamily.</text>
</comment>
<dbReference type="PANTHER" id="PTHR13980">
    <property type="entry name" value="CDC68 RELATED"/>
    <property type="match status" value="1"/>
</dbReference>
<keyword evidence="1" id="KW-0158">Chromosome</keyword>
<evidence type="ECO:0000313" key="5">
    <source>
        <dbReference type="Proteomes" id="UP000270296"/>
    </source>
</evidence>
<reference evidence="4 5" key="2">
    <citation type="submission" date="2018-11" db="EMBL/GenBank/DDBJ databases">
        <authorList>
            <consortium name="Pathogen Informatics"/>
        </authorList>
    </citation>
    <scope>NUCLEOTIDE SEQUENCE [LARGE SCALE GENOMIC DNA]</scope>
</reference>
<comment type="function">
    <text evidence="1">Component of the FACT complex, a general chromatin factor that acts to reorganize nucleosomes. The FACT complex is involved in multiple processes that require DNA as a template such as mRNA elongation, DNA replication and DNA repair. During transcription elongation the FACT complex acts as a histone chaperone that both destabilizes and restores nucleosomal structure. It facilitates the passage of RNA polymerase II and transcription by promoting the dissociation of one histone H2A-H2B dimer from the nucleosome, then subsequently promotes the reestablishment of the nucleosome following the passage of RNA polymerase II.</text>
</comment>
<proteinExistence type="inferred from homology"/>
<dbReference type="AlphaFoldDB" id="A0A183J3M1"/>
<dbReference type="WBParaSite" id="SBAD_0001083501-mRNA-1">
    <property type="protein sequence ID" value="SBAD_0001083501-mRNA-1"/>
    <property type="gene ID" value="SBAD_0001083501"/>
</dbReference>
<feature type="domain" description="Peptidase M24" evidence="3">
    <location>
        <begin position="13"/>
        <end position="242"/>
    </location>
</feature>
<comment type="subcellular location">
    <subcellularLocation>
        <location evidence="1">Nucleus</location>
    </subcellularLocation>
    <subcellularLocation>
        <location evidence="1">Chromosome</location>
    </subcellularLocation>
</comment>
<keyword evidence="1" id="KW-0234">DNA repair</keyword>
<dbReference type="InterPro" id="IPR000994">
    <property type="entry name" value="Pept_M24"/>
</dbReference>
<keyword evidence="1" id="KW-0227">DNA damage</keyword>
<dbReference type="GO" id="GO:0006281">
    <property type="term" value="P:DNA repair"/>
    <property type="evidence" value="ECO:0007669"/>
    <property type="project" value="UniProtKB-UniRule"/>
</dbReference>
<evidence type="ECO:0000313" key="4">
    <source>
        <dbReference type="EMBL" id="VDP32074.1"/>
    </source>
</evidence>
<keyword evidence="1" id="KW-0235">DNA replication</keyword>
<keyword evidence="1" id="KW-0804">Transcription</keyword>
<evidence type="ECO:0000313" key="6">
    <source>
        <dbReference type="WBParaSite" id="SBAD_0001083501-mRNA-1"/>
    </source>
</evidence>
<dbReference type="GO" id="GO:0006368">
    <property type="term" value="P:transcription elongation by RNA polymerase II"/>
    <property type="evidence" value="ECO:0007669"/>
    <property type="project" value="TreeGrafter"/>
</dbReference>
<dbReference type="Gene3D" id="3.90.230.10">
    <property type="entry name" value="Creatinase/methionine aminopeptidase superfamily"/>
    <property type="match status" value="1"/>
</dbReference>
<evidence type="ECO:0000256" key="2">
    <source>
        <dbReference type="SAM" id="MobiDB-lite"/>
    </source>
</evidence>
<dbReference type="GO" id="GO:0006260">
    <property type="term" value="P:DNA replication"/>
    <property type="evidence" value="ECO:0007669"/>
    <property type="project" value="UniProtKB-KW"/>
</dbReference>
<gene>
    <name evidence="4" type="ORF">SBAD_LOCUS10469</name>
</gene>
<dbReference type="Pfam" id="PF00557">
    <property type="entry name" value="Peptidase_M24"/>
    <property type="match status" value="1"/>
</dbReference>
<keyword evidence="5" id="KW-1185">Reference proteome</keyword>
<dbReference type="EMBL" id="UZAM01014119">
    <property type="protein sequence ID" value="VDP32074.1"/>
    <property type="molecule type" value="Genomic_DNA"/>
</dbReference>
<dbReference type="CDD" id="cd01091">
    <property type="entry name" value="CDC68-like"/>
    <property type="match status" value="1"/>
</dbReference>
<dbReference type="OrthoDB" id="10251642at2759"/>
<keyword evidence="1" id="KW-0539">Nucleus</keyword>
<dbReference type="Proteomes" id="UP000270296">
    <property type="component" value="Unassembled WGS sequence"/>
</dbReference>
<dbReference type="SUPFAM" id="SSF55920">
    <property type="entry name" value="Creatinase/aminopeptidase"/>
    <property type="match status" value="1"/>
</dbReference>
<name>A0A183J3M1_9BILA</name>
<dbReference type="GO" id="GO:0031491">
    <property type="term" value="F:nucleosome binding"/>
    <property type="evidence" value="ECO:0007669"/>
    <property type="project" value="TreeGrafter"/>
</dbReference>
<reference evidence="6" key="1">
    <citation type="submission" date="2016-06" db="UniProtKB">
        <authorList>
            <consortium name="WormBaseParasite"/>
        </authorList>
    </citation>
    <scope>IDENTIFICATION</scope>
</reference>
<dbReference type="GO" id="GO:0035101">
    <property type="term" value="C:FACT complex"/>
    <property type="evidence" value="ECO:0007669"/>
    <property type="project" value="UniProtKB-UniRule"/>
</dbReference>
<dbReference type="FunFam" id="3.90.230.10:FF:000005">
    <property type="entry name" value="FACT complex subunit spt16"/>
    <property type="match status" value="1"/>
</dbReference>
<evidence type="ECO:0000256" key="1">
    <source>
        <dbReference type="RuleBase" id="RU367052"/>
    </source>
</evidence>
<feature type="region of interest" description="Disordered" evidence="2">
    <location>
        <begin position="292"/>
        <end position="311"/>
    </location>
</feature>
<feature type="compositionally biased region" description="Basic and acidic residues" evidence="2">
    <location>
        <begin position="294"/>
        <end position="311"/>
    </location>
</feature>
<keyword evidence="1" id="KW-0805">Transcription regulation</keyword>
<dbReference type="PANTHER" id="PTHR13980:SF15">
    <property type="entry name" value="FACT COMPLEX SUBUNIT SPT16"/>
    <property type="match status" value="1"/>
</dbReference>
<evidence type="ECO:0000259" key="3">
    <source>
        <dbReference type="Pfam" id="PF00557"/>
    </source>
</evidence>
<accession>A0A183J3M1</accession>
<dbReference type="InterPro" id="IPR040258">
    <property type="entry name" value="Spt16"/>
</dbReference>
<organism evidence="6">
    <name type="scientific">Soboliphyme baturini</name>
    <dbReference type="NCBI Taxonomy" id="241478"/>
    <lineage>
        <taxon>Eukaryota</taxon>
        <taxon>Metazoa</taxon>
        <taxon>Ecdysozoa</taxon>
        <taxon>Nematoda</taxon>
        <taxon>Enoplea</taxon>
        <taxon>Dorylaimia</taxon>
        <taxon>Dioctophymatida</taxon>
        <taxon>Dioctophymatoidea</taxon>
        <taxon>Soboliphymatidae</taxon>
        <taxon>Soboliphyme</taxon>
    </lineage>
</organism>
<protein>
    <recommendedName>
        <fullName evidence="1">FACT complex subunit</fullName>
    </recommendedName>
</protein>
<dbReference type="InterPro" id="IPR033825">
    <property type="entry name" value="Spt16_M24"/>
</dbReference>
<sequence>MIWAAKEVREIDNVKSACEATCLLFNKFLRSQIIEIVDADKKMKHSRLAESCEKALNNKKYMNNVDLSRVDLCYPPIIQSGGNYSFKFSVLSDDHVLHFGAIICSLGVRYRQYCSNIIRTLLVDPSQELQDLYSLLLDVEQKVIDCLKPGSKLCDVYAAAVEVLRDNRPELIEKFTKNVGFGMGIEFRESSLLINARNTVSVESGMVFNINVGIADIENKTAKDDAGKKVALFLGDTVMINEEGATSLTEAAKKRVKHICMFFKSGAEEKDEGNKENINDLLSRTKRSVVLQEQLRKKQSGEERRKQHQKDLAEQLNKNAKERLALAKDLVMEPK</sequence>
<dbReference type="InterPro" id="IPR036005">
    <property type="entry name" value="Creatinase/aminopeptidase-like"/>
</dbReference>
<comment type="subunit">
    <text evidence="1">Component of the FACT complex.</text>
</comment>